<dbReference type="EMBL" id="JADWDJ010000019">
    <property type="protein sequence ID" value="KAG5265675.1"/>
    <property type="molecule type" value="Genomic_DNA"/>
</dbReference>
<proteinExistence type="predicted"/>
<keyword evidence="2" id="KW-0732">Signal</keyword>
<evidence type="ECO:0000313" key="3">
    <source>
        <dbReference type="EMBL" id="KAG5265675.1"/>
    </source>
</evidence>
<accession>A0AAV6FT11</accession>
<dbReference type="AlphaFoldDB" id="A0AAV6FT11"/>
<protein>
    <submittedName>
        <fullName evidence="3">Uncharacterized protein</fullName>
    </submittedName>
</protein>
<dbReference type="Proteomes" id="UP000823561">
    <property type="component" value="Chromosome 19"/>
</dbReference>
<comment type="caution">
    <text evidence="3">The sequence shown here is derived from an EMBL/GenBank/DDBJ whole genome shotgun (WGS) entry which is preliminary data.</text>
</comment>
<feature type="signal peptide" evidence="2">
    <location>
        <begin position="1"/>
        <end position="24"/>
    </location>
</feature>
<evidence type="ECO:0000256" key="2">
    <source>
        <dbReference type="SAM" id="SignalP"/>
    </source>
</evidence>
<feature type="chain" id="PRO_5043518083" evidence="2">
    <location>
        <begin position="25"/>
        <end position="93"/>
    </location>
</feature>
<evidence type="ECO:0000256" key="1">
    <source>
        <dbReference type="SAM" id="MobiDB-lite"/>
    </source>
</evidence>
<organism evidence="3 4">
    <name type="scientific">Alosa alosa</name>
    <name type="common">allis shad</name>
    <dbReference type="NCBI Taxonomy" id="278164"/>
    <lineage>
        <taxon>Eukaryota</taxon>
        <taxon>Metazoa</taxon>
        <taxon>Chordata</taxon>
        <taxon>Craniata</taxon>
        <taxon>Vertebrata</taxon>
        <taxon>Euteleostomi</taxon>
        <taxon>Actinopterygii</taxon>
        <taxon>Neopterygii</taxon>
        <taxon>Teleostei</taxon>
        <taxon>Clupei</taxon>
        <taxon>Clupeiformes</taxon>
        <taxon>Clupeoidei</taxon>
        <taxon>Clupeidae</taxon>
        <taxon>Alosa</taxon>
    </lineage>
</organism>
<feature type="region of interest" description="Disordered" evidence="1">
    <location>
        <begin position="48"/>
        <end position="68"/>
    </location>
</feature>
<keyword evidence="4" id="KW-1185">Reference proteome</keyword>
<evidence type="ECO:0000313" key="4">
    <source>
        <dbReference type="Proteomes" id="UP000823561"/>
    </source>
</evidence>
<sequence>MTKIVVIYLGVLLLAAHITKPVVAQNNTTGANTTVTTAEPVSNASLTTVADNSSSSSVNATTAPTGAGVAPQSGILSLLLPVSIVGTLMHGRC</sequence>
<name>A0AAV6FT11_9TELE</name>
<gene>
    <name evidence="3" type="ORF">AALO_G00245060</name>
</gene>
<reference evidence="3" key="1">
    <citation type="submission" date="2020-10" db="EMBL/GenBank/DDBJ databases">
        <title>Chromosome-scale genome assembly of the Allis shad, Alosa alosa.</title>
        <authorList>
            <person name="Margot Z."/>
            <person name="Christophe K."/>
            <person name="Cabau C."/>
            <person name="Louis A."/>
            <person name="Berthelot C."/>
            <person name="Parey E."/>
            <person name="Roest Crollius H."/>
            <person name="Montfort J."/>
            <person name="Robinson-Rechavi M."/>
            <person name="Bucao C."/>
            <person name="Bouchez O."/>
            <person name="Gislard M."/>
            <person name="Lluch J."/>
            <person name="Milhes M."/>
            <person name="Lampietro C."/>
            <person name="Lopez Roques C."/>
            <person name="Donnadieu C."/>
            <person name="Braasch I."/>
            <person name="Desvignes T."/>
            <person name="Postlethwait J."/>
            <person name="Bobe J."/>
            <person name="Guiguen Y."/>
        </authorList>
    </citation>
    <scope>NUCLEOTIDE SEQUENCE</scope>
    <source>
        <strain evidence="3">M-15738</strain>
        <tissue evidence="3">Blood</tissue>
    </source>
</reference>